<dbReference type="Gene3D" id="2.20.70.10">
    <property type="match status" value="1"/>
</dbReference>
<evidence type="ECO:0000313" key="4">
    <source>
        <dbReference type="EMBL" id="KHN87204.1"/>
    </source>
</evidence>
<dbReference type="CDD" id="cd00201">
    <property type="entry name" value="WW"/>
    <property type="match status" value="1"/>
</dbReference>
<organism evidence="4 5">
    <name type="scientific">Toxocara canis</name>
    <name type="common">Canine roundworm</name>
    <dbReference type="NCBI Taxonomy" id="6265"/>
    <lineage>
        <taxon>Eukaryota</taxon>
        <taxon>Metazoa</taxon>
        <taxon>Ecdysozoa</taxon>
        <taxon>Nematoda</taxon>
        <taxon>Chromadorea</taxon>
        <taxon>Rhabditida</taxon>
        <taxon>Spirurina</taxon>
        <taxon>Ascaridomorpha</taxon>
        <taxon>Ascaridoidea</taxon>
        <taxon>Toxocaridae</taxon>
        <taxon>Toxocara</taxon>
    </lineage>
</organism>
<dbReference type="SUPFAM" id="SSF51045">
    <property type="entry name" value="WW domain"/>
    <property type="match status" value="1"/>
</dbReference>
<feature type="compositionally biased region" description="Acidic residues" evidence="1">
    <location>
        <begin position="329"/>
        <end position="348"/>
    </location>
</feature>
<dbReference type="InterPro" id="IPR036020">
    <property type="entry name" value="WW_dom_sf"/>
</dbReference>
<dbReference type="PROSITE" id="PS50020">
    <property type="entry name" value="WW_DOMAIN_2"/>
    <property type="match status" value="1"/>
</dbReference>
<dbReference type="EMBL" id="JPKZ01000448">
    <property type="protein sequence ID" value="KHN87204.1"/>
    <property type="molecule type" value="Genomic_DNA"/>
</dbReference>
<gene>
    <name evidence="4" type="ORF">Tcan_08359</name>
</gene>
<protein>
    <recommendedName>
        <fullName evidence="3">WW domain-containing protein</fullName>
    </recommendedName>
</protein>
<dbReference type="PANTHER" id="PTHR14058">
    <property type="entry name" value="AMYLOID BETA A4 PRECURSOR PROTEIN-BINDING FAMILY B"/>
    <property type="match status" value="1"/>
</dbReference>
<feature type="region of interest" description="Disordered" evidence="1">
    <location>
        <begin position="60"/>
        <end position="84"/>
    </location>
</feature>
<dbReference type="GO" id="GO:0001540">
    <property type="term" value="F:amyloid-beta binding"/>
    <property type="evidence" value="ECO:0007669"/>
    <property type="project" value="InterPro"/>
</dbReference>
<evidence type="ECO:0000313" key="5">
    <source>
        <dbReference type="Proteomes" id="UP000031036"/>
    </source>
</evidence>
<dbReference type="STRING" id="6265.A0A0B2W0M5"/>
<name>A0A0B2W0M5_TOXCA</name>
<dbReference type="SUPFAM" id="SSF57997">
    <property type="entry name" value="Tropomyosin"/>
    <property type="match status" value="1"/>
</dbReference>
<evidence type="ECO:0000259" key="3">
    <source>
        <dbReference type="PROSITE" id="PS50020"/>
    </source>
</evidence>
<feature type="region of interest" description="Disordered" evidence="1">
    <location>
        <begin position="275"/>
        <end position="365"/>
    </location>
</feature>
<reference evidence="4 5" key="1">
    <citation type="submission" date="2014-11" db="EMBL/GenBank/DDBJ databases">
        <title>Genetic blueprint of the zoonotic pathogen Toxocara canis.</title>
        <authorList>
            <person name="Zhu X.-Q."/>
            <person name="Korhonen P.K."/>
            <person name="Cai H."/>
            <person name="Young N.D."/>
            <person name="Nejsum P."/>
            <person name="von Samson-Himmelstjerna G."/>
            <person name="Boag P.R."/>
            <person name="Tan P."/>
            <person name="Li Q."/>
            <person name="Min J."/>
            <person name="Yang Y."/>
            <person name="Wang X."/>
            <person name="Fang X."/>
            <person name="Hall R.S."/>
            <person name="Hofmann A."/>
            <person name="Sternberg P.W."/>
            <person name="Jex A.R."/>
            <person name="Gasser R.B."/>
        </authorList>
    </citation>
    <scope>NUCLEOTIDE SEQUENCE [LARGE SCALE GENOMIC DNA]</scope>
    <source>
        <strain evidence="4">PN_DK_2014</strain>
    </source>
</reference>
<feature type="domain" description="WW" evidence="3">
    <location>
        <begin position="470"/>
        <end position="503"/>
    </location>
</feature>
<keyword evidence="2" id="KW-0812">Transmembrane</keyword>
<dbReference type="PANTHER" id="PTHR14058:SF8">
    <property type="entry name" value="PROTEIN FE65 HOMOLOG"/>
    <property type="match status" value="1"/>
</dbReference>
<dbReference type="GO" id="GO:0005737">
    <property type="term" value="C:cytoplasm"/>
    <property type="evidence" value="ECO:0007669"/>
    <property type="project" value="TreeGrafter"/>
</dbReference>
<dbReference type="Proteomes" id="UP000031036">
    <property type="component" value="Unassembled WGS sequence"/>
</dbReference>
<dbReference type="GO" id="GO:0005634">
    <property type="term" value="C:nucleus"/>
    <property type="evidence" value="ECO:0007669"/>
    <property type="project" value="TreeGrafter"/>
</dbReference>
<feature type="region of interest" description="Disordered" evidence="1">
    <location>
        <begin position="1"/>
        <end position="34"/>
    </location>
</feature>
<accession>A0A0B2W0M5</accession>
<comment type="caution">
    <text evidence="4">The sequence shown here is derived from an EMBL/GenBank/DDBJ whole genome shotgun (WGS) entry which is preliminary data.</text>
</comment>
<feature type="compositionally biased region" description="Basic and acidic residues" evidence="1">
    <location>
        <begin position="8"/>
        <end position="34"/>
    </location>
</feature>
<keyword evidence="5" id="KW-1185">Reference proteome</keyword>
<dbReference type="InterPro" id="IPR039576">
    <property type="entry name" value="APBB1/2/3"/>
</dbReference>
<sequence>MSSQMTRSDFKTTEDKSRVSATRRREEKRIVSNGEVERVELEERDQEEYYYMESRDDLPTRRRFTDGSESISMNFPSDDRNTMRSNEVGNTVVLQLTSVSYAYNGAFMNESNDQAIAGRTAFDLPNSDLDTMQNQINLPNSDLDTMQNQINLPNSDLDTMQNQINLPNSDLDTMQNQINLPNSDLDTMQNQINLPNSDLDTMQNQINLPNSDLDTMQNQINLPNIAGRTAFDLPNSDLDTMQNQINLPNSDLDTMQNQINLPNSDLDTMQNQINLSAPDHFSGTITRFGSERRSGDSRRGDERQRQRSFDGEEEAGEGKFRDGRREQDVLLEEEEEEDEDDIEEVEEYREERNQSYQRRGVPMSVDYTPTDFNHSLTTIEAASREGVRVRRHGDTTILTEHRDPYSFYWQLDQARKPQDEPPRRPPPTDYVIDEETVADTVLSPDSHDSGINVESQYSKPMRIEEPPPTKPLPAGWEKHQDPSGYSYYWHVDSGTIQREPPVSFLFEAFAMLLFANFVLQVLFLPYFIRPHQRIPQAVLSTYVLLKKKKTKDRIHQVLCKNSINIFLTKKYPVSATPLWFTRFGDVFLEIPLFFFEDANLPTDATCTINFSIMQFLLIVGIFTREKFFIWMVRGEMKLQTAIRVNPVVFSKNVPFVGE</sequence>
<evidence type="ECO:0000256" key="2">
    <source>
        <dbReference type="SAM" id="Phobius"/>
    </source>
</evidence>
<evidence type="ECO:0000256" key="1">
    <source>
        <dbReference type="SAM" id="MobiDB-lite"/>
    </source>
</evidence>
<dbReference type="OrthoDB" id="5969782at2759"/>
<keyword evidence="2" id="KW-1133">Transmembrane helix</keyword>
<dbReference type="AlphaFoldDB" id="A0A0B2W0M5"/>
<feature type="compositionally biased region" description="Basic and acidic residues" evidence="1">
    <location>
        <begin position="289"/>
        <end position="328"/>
    </location>
</feature>
<feature type="transmembrane region" description="Helical" evidence="2">
    <location>
        <begin position="504"/>
        <end position="528"/>
    </location>
</feature>
<dbReference type="GO" id="GO:0006355">
    <property type="term" value="P:regulation of DNA-templated transcription"/>
    <property type="evidence" value="ECO:0007669"/>
    <property type="project" value="TreeGrafter"/>
</dbReference>
<dbReference type="InterPro" id="IPR001202">
    <property type="entry name" value="WW_dom"/>
</dbReference>
<keyword evidence="2" id="KW-0472">Membrane</keyword>
<proteinExistence type="predicted"/>
<dbReference type="Gene3D" id="1.10.287.620">
    <property type="entry name" value="Helix Hairpins"/>
    <property type="match status" value="1"/>
</dbReference>
<dbReference type="SMART" id="SM00456">
    <property type="entry name" value="WW"/>
    <property type="match status" value="1"/>
</dbReference>